<name>A0A212JMW3_9BACT</name>
<dbReference type="AlphaFoldDB" id="A0A212JMW3"/>
<proteinExistence type="predicted"/>
<organism evidence="1">
    <name type="scientific">uncultured Desulfovibrio sp</name>
    <dbReference type="NCBI Taxonomy" id="167968"/>
    <lineage>
        <taxon>Bacteria</taxon>
        <taxon>Pseudomonadati</taxon>
        <taxon>Thermodesulfobacteriota</taxon>
        <taxon>Desulfovibrionia</taxon>
        <taxon>Desulfovibrionales</taxon>
        <taxon>Desulfovibrionaceae</taxon>
        <taxon>Desulfovibrio</taxon>
        <taxon>environmental samples</taxon>
    </lineage>
</organism>
<accession>A0A212JMW3</accession>
<protein>
    <submittedName>
        <fullName evidence="1">Uncharacterized protein</fullName>
    </submittedName>
</protein>
<evidence type="ECO:0000313" key="1">
    <source>
        <dbReference type="EMBL" id="SBW00779.1"/>
    </source>
</evidence>
<gene>
    <name evidence="1" type="ORF">KM92DES2_11404</name>
</gene>
<reference evidence="1" key="1">
    <citation type="submission" date="2016-04" db="EMBL/GenBank/DDBJ databases">
        <authorList>
            <person name="Evans L.H."/>
            <person name="Alamgir A."/>
            <person name="Owens N."/>
            <person name="Weber N.D."/>
            <person name="Virtaneva K."/>
            <person name="Barbian K."/>
            <person name="Babar A."/>
            <person name="Rosenke K."/>
        </authorList>
    </citation>
    <scope>NUCLEOTIDE SEQUENCE</scope>
    <source>
        <strain evidence="1">92-2</strain>
    </source>
</reference>
<dbReference type="RefSeq" id="WP_296935591.1">
    <property type="nucleotide sequence ID" value="NZ_LT598928.1"/>
</dbReference>
<dbReference type="EMBL" id="FLUP01000001">
    <property type="protein sequence ID" value="SBW00779.1"/>
    <property type="molecule type" value="Genomic_DNA"/>
</dbReference>
<sequence>MSCKWAFIGGILAGIAGVFTAAAVSVELENRKDGRCNAEEEPKRLALPKSEGR</sequence>